<feature type="compositionally biased region" description="Acidic residues" evidence="1">
    <location>
        <begin position="276"/>
        <end position="287"/>
    </location>
</feature>
<evidence type="ECO:0000313" key="3">
    <source>
        <dbReference type="Proteomes" id="UP000515152"/>
    </source>
</evidence>
<feature type="region of interest" description="Disordered" evidence="1">
    <location>
        <begin position="133"/>
        <end position="164"/>
    </location>
</feature>
<dbReference type="Proteomes" id="UP000515152">
    <property type="component" value="Chromosome 6"/>
</dbReference>
<evidence type="ECO:0000313" key="4">
    <source>
        <dbReference type="RefSeq" id="XP_031424471.1"/>
    </source>
</evidence>
<protein>
    <submittedName>
        <fullName evidence="4">Formin-like protein 3</fullName>
    </submittedName>
</protein>
<dbReference type="AlphaFoldDB" id="A0A6P8FLJ3"/>
<keyword evidence="2" id="KW-0732">Signal</keyword>
<proteinExistence type="predicted"/>
<feature type="compositionally biased region" description="Pro residues" evidence="1">
    <location>
        <begin position="136"/>
        <end position="164"/>
    </location>
</feature>
<keyword evidence="3" id="KW-1185">Reference proteome</keyword>
<dbReference type="InterPro" id="IPR028173">
    <property type="entry name" value="Augurin"/>
</dbReference>
<gene>
    <name evidence="4" type="primary">LOC105908750</name>
</gene>
<feature type="signal peptide" evidence="2">
    <location>
        <begin position="1"/>
        <end position="23"/>
    </location>
</feature>
<evidence type="ECO:0000256" key="2">
    <source>
        <dbReference type="SAM" id="SignalP"/>
    </source>
</evidence>
<feature type="region of interest" description="Disordered" evidence="1">
    <location>
        <begin position="212"/>
        <end position="236"/>
    </location>
</feature>
<dbReference type="GeneID" id="105908750"/>
<name>A0A6P8FLJ3_CLUHA</name>
<dbReference type="RefSeq" id="XP_031424471.1">
    <property type="nucleotide sequence ID" value="XM_031568611.2"/>
</dbReference>
<feature type="chain" id="PRO_5028356305" evidence="2">
    <location>
        <begin position="24"/>
        <end position="328"/>
    </location>
</feature>
<evidence type="ECO:0000256" key="1">
    <source>
        <dbReference type="SAM" id="MobiDB-lite"/>
    </source>
</evidence>
<reference evidence="4" key="1">
    <citation type="submission" date="2025-08" db="UniProtKB">
        <authorList>
            <consortium name="RefSeq"/>
        </authorList>
    </citation>
    <scope>IDENTIFICATION</scope>
</reference>
<dbReference type="OrthoDB" id="8930281at2759"/>
<dbReference type="Pfam" id="PF15187">
    <property type="entry name" value="Augurin"/>
    <property type="match status" value="1"/>
</dbReference>
<sequence>MTCLLWLAGIACCLTALPGWIDAKSMLNIIRQEETLPGSTLSIDSEKANGFLSHTRPKRNVVDHRWYRSSPDFQAYYRYYTSIGHTEGLYEIDRLRMLYQQMRHLEQVHGPNASYYQNKLGLPTLMCDPAKDKKCPLPPPPPAPIKGHVPPPPQKGHVPPPPPPLSQADVIHLCNARDPLCKPHIVYLPTGSVPVLCDPRYHPSCKLHKVPPPTLPPPPPPPPPPKKSEPLPPPVPIRYKGMEYDCDPYWDPDCLIDHPPRPSKGKVMPPPPPPPPEEEEEEPEAEEPAPPAPVVKKQAYPYPYPYRYPYQHELYDPYLHSYPSADTE</sequence>
<feature type="region of interest" description="Disordered" evidence="1">
    <location>
        <begin position="255"/>
        <end position="297"/>
    </location>
</feature>
<dbReference type="KEGG" id="char:105908750"/>
<organism evidence="3 4">
    <name type="scientific">Clupea harengus</name>
    <name type="common">Atlantic herring</name>
    <dbReference type="NCBI Taxonomy" id="7950"/>
    <lineage>
        <taxon>Eukaryota</taxon>
        <taxon>Metazoa</taxon>
        <taxon>Chordata</taxon>
        <taxon>Craniata</taxon>
        <taxon>Vertebrata</taxon>
        <taxon>Euteleostomi</taxon>
        <taxon>Actinopterygii</taxon>
        <taxon>Neopterygii</taxon>
        <taxon>Teleostei</taxon>
        <taxon>Clupei</taxon>
        <taxon>Clupeiformes</taxon>
        <taxon>Clupeoidei</taxon>
        <taxon>Clupeidae</taxon>
        <taxon>Clupea</taxon>
    </lineage>
</organism>
<accession>A0A6P8FLJ3</accession>